<dbReference type="OrthoDB" id="252901at2"/>
<dbReference type="AlphaFoldDB" id="A0A5C5UZ44"/>
<proteinExistence type="predicted"/>
<gene>
    <name evidence="2" type="ORF">Enr8_44590</name>
</gene>
<protein>
    <recommendedName>
        <fullName evidence="4">Glutamine amidotransferase domain-containing protein</fullName>
    </recommendedName>
</protein>
<dbReference type="Proteomes" id="UP000318878">
    <property type="component" value="Unassembled WGS sequence"/>
</dbReference>
<dbReference type="InterPro" id="IPR029062">
    <property type="entry name" value="Class_I_gatase-like"/>
</dbReference>
<evidence type="ECO:0000313" key="2">
    <source>
        <dbReference type="EMBL" id="TWT30933.1"/>
    </source>
</evidence>
<evidence type="ECO:0000256" key="1">
    <source>
        <dbReference type="SAM" id="Phobius"/>
    </source>
</evidence>
<keyword evidence="1" id="KW-1133">Transmembrane helix</keyword>
<dbReference type="Gene3D" id="3.40.50.880">
    <property type="match status" value="1"/>
</dbReference>
<accession>A0A5C5UZ44</accession>
<dbReference type="Gene3D" id="2.60.40.10">
    <property type="entry name" value="Immunoglobulins"/>
    <property type="match status" value="1"/>
</dbReference>
<evidence type="ECO:0008006" key="4">
    <source>
        <dbReference type="Google" id="ProtNLM"/>
    </source>
</evidence>
<reference evidence="2 3" key="1">
    <citation type="submission" date="2019-02" db="EMBL/GenBank/DDBJ databases">
        <title>Deep-cultivation of Planctomycetes and their phenomic and genomic characterization uncovers novel biology.</title>
        <authorList>
            <person name="Wiegand S."/>
            <person name="Jogler M."/>
            <person name="Boedeker C."/>
            <person name="Pinto D."/>
            <person name="Vollmers J."/>
            <person name="Rivas-Marin E."/>
            <person name="Kohn T."/>
            <person name="Peeters S.H."/>
            <person name="Heuer A."/>
            <person name="Rast P."/>
            <person name="Oberbeckmann S."/>
            <person name="Bunk B."/>
            <person name="Jeske O."/>
            <person name="Meyerdierks A."/>
            <person name="Storesund J.E."/>
            <person name="Kallscheuer N."/>
            <person name="Luecker S."/>
            <person name="Lage O.M."/>
            <person name="Pohl T."/>
            <person name="Merkel B.J."/>
            <person name="Hornburger P."/>
            <person name="Mueller R.-W."/>
            <person name="Bruemmer F."/>
            <person name="Labrenz M."/>
            <person name="Spormann A.M."/>
            <person name="Op Den Camp H."/>
            <person name="Overmann J."/>
            <person name="Amann R."/>
            <person name="Jetten M.S.M."/>
            <person name="Mascher T."/>
            <person name="Medema M.H."/>
            <person name="Devos D.P."/>
            <person name="Kaster A.-K."/>
            <person name="Ovreas L."/>
            <person name="Rohde M."/>
            <person name="Galperin M.Y."/>
            <person name="Jogler C."/>
        </authorList>
    </citation>
    <scope>NUCLEOTIDE SEQUENCE [LARGE SCALE GENOMIC DNA]</scope>
    <source>
        <strain evidence="2 3">Enr8</strain>
    </source>
</reference>
<sequence length="830" mass="91236">MTETLGWLLNVRNASSIDRVHLSLAAPWASGNAFWVIFGCAAALVASLWFYAKFHPRLAGSARYALGATRGMLLALLIFTLADPILQVTATNDPEPVVYAVFDGTESMTIADDLPVETREALAAVVGLQTQGSSAALGTSGSAAASRAQWLQAYLQNPDGNLLTRLADERGVQVEPFIFDGQNTSRLRRLLGEQEESEATELSNAAAQLTTEGRVTALGDMLHDLSTQHRTSRLASVLLFSDFAQNAGTPPLNAARSGLSPVERVGAPIYTIGLGVQSAVDIAVDVQPPPKMKKAERATIAVRVNQSGLTGETVDVSVYAEPLEGDSLSGMSRISVGTTTLTLDSSVMYVDMPFTPQQAGRFAFIAEVEPQIGEATLENNTSVRAVNIIDDYLRLMFVENEPTWEWRFVKEVFHRDRLVGMRGFRTFLRSADPKVRQNNELFLPTLTPQRSEFFANDVIFLGDMPAGALSDRFCEMTKEFVGQFGGGLVVIAGPRFGPSQLNGTPLADMLPVKVDASLAIRDDKEFEPRLTPLGQQTDFMQLGETTDARENAAAWKSLGKLPWYQPVQGVHSQATVLAEHPFDLCADGKTPQPLIAIRRYGAGEVVYVSFNELWRLRRLNGEKYYRQFWSQLINRLGLSHALGAQKRFVVRAERDQYLVDEKALISVEAYDENFEPLSAATLAGGALQGEIETPDDLGRASPPREIMIPELRTGRFEIRVPVSRQGQYVVRVKDPVTDKVSEVRFQATGASAELRSAVRNVSLQNEVAQQSGGLAVELEDVESLLDKIELKDVREEVTRNEPLWGTPLWFTLVVGLMQGEWYSRKRANLA</sequence>
<feature type="transmembrane region" description="Helical" evidence="1">
    <location>
        <begin position="33"/>
        <end position="52"/>
    </location>
</feature>
<dbReference type="PANTHER" id="PTHR37947:SF1">
    <property type="entry name" value="BLL2462 PROTEIN"/>
    <property type="match status" value="1"/>
</dbReference>
<organism evidence="2 3">
    <name type="scientific">Blastopirellula retiformator</name>
    <dbReference type="NCBI Taxonomy" id="2527970"/>
    <lineage>
        <taxon>Bacteria</taxon>
        <taxon>Pseudomonadati</taxon>
        <taxon>Planctomycetota</taxon>
        <taxon>Planctomycetia</taxon>
        <taxon>Pirellulales</taxon>
        <taxon>Pirellulaceae</taxon>
        <taxon>Blastopirellula</taxon>
    </lineage>
</organism>
<evidence type="ECO:0000313" key="3">
    <source>
        <dbReference type="Proteomes" id="UP000318878"/>
    </source>
</evidence>
<comment type="caution">
    <text evidence="2">The sequence shown here is derived from an EMBL/GenBank/DDBJ whole genome shotgun (WGS) entry which is preliminary data.</text>
</comment>
<name>A0A5C5UZ44_9BACT</name>
<dbReference type="InterPro" id="IPR013783">
    <property type="entry name" value="Ig-like_fold"/>
</dbReference>
<dbReference type="EMBL" id="SJPF01000005">
    <property type="protein sequence ID" value="TWT30933.1"/>
    <property type="molecule type" value="Genomic_DNA"/>
</dbReference>
<dbReference type="SUPFAM" id="SSF52317">
    <property type="entry name" value="Class I glutamine amidotransferase-like"/>
    <property type="match status" value="1"/>
</dbReference>
<feature type="transmembrane region" description="Helical" evidence="1">
    <location>
        <begin position="64"/>
        <end position="82"/>
    </location>
</feature>
<keyword evidence="3" id="KW-1185">Reference proteome</keyword>
<keyword evidence="1" id="KW-0472">Membrane</keyword>
<dbReference type="PANTHER" id="PTHR37947">
    <property type="entry name" value="BLL2462 PROTEIN"/>
    <property type="match status" value="1"/>
</dbReference>
<dbReference type="RefSeq" id="WP_146435796.1">
    <property type="nucleotide sequence ID" value="NZ_SJPF01000005.1"/>
</dbReference>
<keyword evidence="1" id="KW-0812">Transmembrane</keyword>